<dbReference type="Proteomes" id="UP000828390">
    <property type="component" value="Unassembled WGS sequence"/>
</dbReference>
<feature type="region of interest" description="Disordered" evidence="1">
    <location>
        <begin position="1"/>
        <end position="92"/>
    </location>
</feature>
<dbReference type="EMBL" id="JAIWYP010000011">
    <property type="protein sequence ID" value="KAH3736275.1"/>
    <property type="molecule type" value="Genomic_DNA"/>
</dbReference>
<protein>
    <submittedName>
        <fullName evidence="2">Uncharacterized protein</fullName>
    </submittedName>
</protein>
<gene>
    <name evidence="2" type="ORF">DPMN_042838</name>
</gene>
<organism evidence="2 3">
    <name type="scientific">Dreissena polymorpha</name>
    <name type="common">Zebra mussel</name>
    <name type="synonym">Mytilus polymorpha</name>
    <dbReference type="NCBI Taxonomy" id="45954"/>
    <lineage>
        <taxon>Eukaryota</taxon>
        <taxon>Metazoa</taxon>
        <taxon>Spiralia</taxon>
        <taxon>Lophotrochozoa</taxon>
        <taxon>Mollusca</taxon>
        <taxon>Bivalvia</taxon>
        <taxon>Autobranchia</taxon>
        <taxon>Heteroconchia</taxon>
        <taxon>Euheterodonta</taxon>
        <taxon>Imparidentia</taxon>
        <taxon>Neoheterodontei</taxon>
        <taxon>Myida</taxon>
        <taxon>Dreissenoidea</taxon>
        <taxon>Dreissenidae</taxon>
        <taxon>Dreissena</taxon>
    </lineage>
</organism>
<feature type="compositionally biased region" description="Acidic residues" evidence="1">
    <location>
        <begin position="41"/>
        <end position="77"/>
    </location>
</feature>
<evidence type="ECO:0000313" key="3">
    <source>
        <dbReference type="Proteomes" id="UP000828390"/>
    </source>
</evidence>
<reference evidence="2" key="1">
    <citation type="journal article" date="2019" name="bioRxiv">
        <title>The Genome of the Zebra Mussel, Dreissena polymorpha: A Resource for Invasive Species Research.</title>
        <authorList>
            <person name="McCartney M.A."/>
            <person name="Auch B."/>
            <person name="Kono T."/>
            <person name="Mallez S."/>
            <person name="Zhang Y."/>
            <person name="Obille A."/>
            <person name="Becker A."/>
            <person name="Abrahante J.E."/>
            <person name="Garbe J."/>
            <person name="Badalamenti J.P."/>
            <person name="Herman A."/>
            <person name="Mangelson H."/>
            <person name="Liachko I."/>
            <person name="Sullivan S."/>
            <person name="Sone E.D."/>
            <person name="Koren S."/>
            <person name="Silverstein K.A.T."/>
            <person name="Beckman K.B."/>
            <person name="Gohl D.M."/>
        </authorList>
    </citation>
    <scope>NUCLEOTIDE SEQUENCE</scope>
    <source>
        <strain evidence="2">Duluth1</strain>
        <tissue evidence="2">Whole animal</tissue>
    </source>
</reference>
<keyword evidence="3" id="KW-1185">Reference proteome</keyword>
<sequence>MFGNQQNEAKEMSKRVDPSMEDQSGSVFSDEAKDIESPTESLEEEQNDVFDDGENEDGTDGLNESEMEALAEADEANNGDTTALESAENEDEANEAYAKYLKTLQGIVQ</sequence>
<comment type="caution">
    <text evidence="2">The sequence shown here is derived from an EMBL/GenBank/DDBJ whole genome shotgun (WGS) entry which is preliminary data.</text>
</comment>
<name>A0A9D4D096_DREPO</name>
<evidence type="ECO:0000256" key="1">
    <source>
        <dbReference type="SAM" id="MobiDB-lite"/>
    </source>
</evidence>
<accession>A0A9D4D096</accession>
<feature type="compositionally biased region" description="Basic and acidic residues" evidence="1">
    <location>
        <begin position="8"/>
        <end position="18"/>
    </location>
</feature>
<evidence type="ECO:0000313" key="2">
    <source>
        <dbReference type="EMBL" id="KAH3736275.1"/>
    </source>
</evidence>
<dbReference type="AlphaFoldDB" id="A0A9D4D096"/>
<proteinExistence type="predicted"/>
<reference evidence="2" key="2">
    <citation type="submission" date="2020-11" db="EMBL/GenBank/DDBJ databases">
        <authorList>
            <person name="McCartney M.A."/>
            <person name="Auch B."/>
            <person name="Kono T."/>
            <person name="Mallez S."/>
            <person name="Becker A."/>
            <person name="Gohl D.M."/>
            <person name="Silverstein K.A.T."/>
            <person name="Koren S."/>
            <person name="Bechman K.B."/>
            <person name="Herman A."/>
            <person name="Abrahante J.E."/>
            <person name="Garbe J."/>
        </authorList>
    </citation>
    <scope>NUCLEOTIDE SEQUENCE</scope>
    <source>
        <strain evidence="2">Duluth1</strain>
        <tissue evidence="2">Whole animal</tissue>
    </source>
</reference>